<evidence type="ECO:0000256" key="6">
    <source>
        <dbReference type="ARBA" id="ARBA00023136"/>
    </source>
</evidence>
<evidence type="ECO:0000256" key="10">
    <source>
        <dbReference type="SAM" id="Phobius"/>
    </source>
</evidence>
<dbReference type="GO" id="GO:0012505">
    <property type="term" value="C:endomembrane system"/>
    <property type="evidence" value="ECO:0007669"/>
    <property type="project" value="UniProtKB-SubCell"/>
</dbReference>
<feature type="transmembrane region" description="Helical" evidence="10">
    <location>
        <begin position="614"/>
        <end position="632"/>
    </location>
</feature>
<feature type="region of interest" description="Disordered" evidence="9">
    <location>
        <begin position="1678"/>
        <end position="1704"/>
    </location>
</feature>
<dbReference type="InterPro" id="IPR032914">
    <property type="entry name" value="Vam6/VPS39/TRAP1"/>
</dbReference>
<dbReference type="InterPro" id="IPR004331">
    <property type="entry name" value="SPX_dom"/>
</dbReference>
<keyword evidence="3" id="KW-0813">Transport</keyword>
<evidence type="ECO:0000256" key="8">
    <source>
        <dbReference type="PROSITE-ProRule" id="PRU01006"/>
    </source>
</evidence>
<evidence type="ECO:0000313" key="14">
    <source>
        <dbReference type="Proteomes" id="UP000813385"/>
    </source>
</evidence>
<feature type="transmembrane region" description="Helical" evidence="10">
    <location>
        <begin position="442"/>
        <end position="464"/>
    </location>
</feature>
<dbReference type="PROSITE" id="PS50219">
    <property type="entry name" value="CNH"/>
    <property type="match status" value="1"/>
</dbReference>
<comment type="caution">
    <text evidence="13">The sequence shown here is derived from an EMBL/GenBank/DDBJ whole genome shotgun (WGS) entry which is preliminary data.</text>
</comment>
<dbReference type="GO" id="GO:0055085">
    <property type="term" value="P:transmembrane transport"/>
    <property type="evidence" value="ECO:0007669"/>
    <property type="project" value="InterPro"/>
</dbReference>
<feature type="domain" description="CNH" evidence="11">
    <location>
        <begin position="818"/>
        <end position="1148"/>
    </location>
</feature>
<dbReference type="Pfam" id="PF00780">
    <property type="entry name" value="CNH"/>
    <property type="match status" value="1"/>
</dbReference>
<dbReference type="InterPro" id="IPR019453">
    <property type="entry name" value="VPS39/TGFA1_Znf"/>
</dbReference>
<dbReference type="CDD" id="cd14478">
    <property type="entry name" value="SPX_PHO87_PHO90_like"/>
    <property type="match status" value="1"/>
</dbReference>
<dbReference type="Pfam" id="PF10366">
    <property type="entry name" value="Vps39_1"/>
    <property type="match status" value="1"/>
</dbReference>
<name>A0A8K0X5R4_9PEZI</name>
<dbReference type="PROSITE" id="PS51382">
    <property type="entry name" value="SPX"/>
    <property type="match status" value="1"/>
</dbReference>
<feature type="transmembrane region" description="Helical" evidence="10">
    <location>
        <begin position="707"/>
        <end position="740"/>
    </location>
</feature>
<dbReference type="InterPro" id="IPR004680">
    <property type="entry name" value="Cit_transptr-like_dom"/>
</dbReference>
<dbReference type="InterPro" id="IPR001180">
    <property type="entry name" value="CNH_dom"/>
</dbReference>
<comment type="similarity">
    <text evidence="7">Belongs to the VAM6/VPS39 family.</text>
</comment>
<dbReference type="Proteomes" id="UP000813385">
    <property type="component" value="Unassembled WGS sequence"/>
</dbReference>
<dbReference type="InterPro" id="IPR019452">
    <property type="entry name" value="VPS39/TGF_beta_rcpt-assoc_1"/>
</dbReference>
<keyword evidence="5 10" id="KW-1133">Transmembrane helix</keyword>
<dbReference type="Pfam" id="PF03105">
    <property type="entry name" value="SPX"/>
    <property type="match status" value="2"/>
</dbReference>
<dbReference type="PANTHER" id="PTHR12894">
    <property type="entry name" value="CNH DOMAIN CONTAINING"/>
    <property type="match status" value="1"/>
</dbReference>
<organism evidence="13 14">
    <name type="scientific">Plectosphaerella cucumerina</name>
    <dbReference type="NCBI Taxonomy" id="40658"/>
    <lineage>
        <taxon>Eukaryota</taxon>
        <taxon>Fungi</taxon>
        <taxon>Dikarya</taxon>
        <taxon>Ascomycota</taxon>
        <taxon>Pezizomycotina</taxon>
        <taxon>Sordariomycetes</taxon>
        <taxon>Hypocreomycetidae</taxon>
        <taxon>Glomerellales</taxon>
        <taxon>Plectosphaerellaceae</taxon>
        <taxon>Plectosphaerella</taxon>
    </lineage>
</organism>
<feature type="transmembrane region" description="Helical" evidence="10">
    <location>
        <begin position="528"/>
        <end position="550"/>
    </location>
</feature>
<evidence type="ECO:0000259" key="11">
    <source>
        <dbReference type="PROSITE" id="PS50219"/>
    </source>
</evidence>
<evidence type="ECO:0000256" key="2">
    <source>
        <dbReference type="ARBA" id="ARBA00004184"/>
    </source>
</evidence>
<feature type="transmembrane region" description="Helical" evidence="10">
    <location>
        <begin position="790"/>
        <end position="811"/>
    </location>
</feature>
<feature type="domain" description="SPX" evidence="12">
    <location>
        <begin position="1"/>
        <end position="239"/>
    </location>
</feature>
<keyword evidence="6 10" id="KW-0472">Membrane</keyword>
<evidence type="ECO:0000256" key="3">
    <source>
        <dbReference type="ARBA" id="ARBA00022448"/>
    </source>
</evidence>
<keyword evidence="4 10" id="KW-0812">Transmembrane</keyword>
<feature type="region of interest" description="Disordered" evidence="9">
    <location>
        <begin position="1252"/>
        <end position="1348"/>
    </location>
</feature>
<accession>A0A8K0X5R4</accession>
<gene>
    <name evidence="13" type="ORF">B0T11DRAFT_304301</name>
</gene>
<dbReference type="GO" id="GO:0000329">
    <property type="term" value="C:fungal-type vacuole membrane"/>
    <property type="evidence" value="ECO:0007669"/>
    <property type="project" value="TreeGrafter"/>
</dbReference>
<feature type="transmembrane region" description="Helical" evidence="10">
    <location>
        <begin position="489"/>
        <end position="516"/>
    </location>
</feature>
<sequence>MKFSHSIQFNAVPDWSSHYIAYSNLKKLIYQLEKTAHQSSGGDGESRPLIGGEDAEEVFSRALGVELEKICSFYVAKEGELLEEVSDLLHDVGNHSEDEDGNTARRPSHGGHGPGSIDEPLDDSDDDEDDETTGLTKSRTSGGGRRKTLPNILGPPPTDMGASTELTRSLRRYSTNNEETLEQSFLYSSGIMLKKRIISLYVQLCELKSFVQLNKTGFRKVLKKFDKILDKELRPKYMEAHVATAYPFKDEVLAAIEVNIHKMEHAYAEVVTQGDEELAKRDLRSHLREHVVWERNTVWRDMIGMERRAEAASLGRTLLGTDSRAGGRRLQGDDDALPATKEVVTPFGRYTLPTWLASPALLTLVGSVAVFFLILFLPIMESPEQQNCLALLVLVSLLWATEAIPLFVTSLVIPFLCVILRVVRAEEKPHERLDSKTATAYIFAAMWTPVIMLLLGGFTLAAALSKCKIDKRLATFVLSKAGTTPRTVLVANMLVAAFASMLISNVAAPVLCFSIIEPMLRTLPPDSAMSKAVIMGIALASNIGGMLSPIASPQNVVAMGIMKPAPTWIQWFFIVIPVGLVSIVIIWLLLLVTFQPGKGTTIAPIRPVKERFSGLQWFVSVVTVVTIGLWCASHQLESVFGDMGVIAIIPIVLFFGIGILTKEDFNNFPWTIIILAAGGLSLGKAVKSSGLLHTVAGVVSTGVEGMSLYGVLVVFSSLILVIATFISHTVAALIILPLVFDVGAAMDDPSPNLLVMGGVLMCSAAMGLPTSGFPNMTPVVLNAGEHRLNLARIASCVTAAMLSAFTARPIIELNPRVKAKIETILAYGDRILVGLNNGALRVYRLNEPPSSPNLNVGSTSNNGSGNGATNDDGTAPVTPAKKPTDLLREVEKFSTRAIEQLAIIKEANVIVSLSNYHVSLHDRHTYEHIETLTRTKNASCFAVTSNIVKDPSTGIPEITSRLAVAVRRRLLLWTWNESELCDEVVEVTLAESIRSVTWASATRIVCGMNAGYVTINVLTSEVEDIISPGTSASGGQASRFGAVSSAGMGYMGLGGYIPKPLAAKLAEGEMVLAKDINTLFVTDEGKPVEKRQIPWQSAPESIGYSYPYIVALQAPAKGSLETISLPGAAQLHFSPPNVSLAHAGKGFHISSERVVWKMGATDYDSQIEELVESKRYDEAISILNMLEGALLKDKADTLRQVKMLKAEMLFKQKSFIESMDLFNEEEVHAPPERVLKLYPPSIAGELSGWLEKPVEDAEPETAAPETPDMEEHDEAEGNNGDHPSPGTESAAEAAPAKGGGRFASLWRGTLRGGTAQSDTASISSARKQETGAEETTPSPEAKPAEDGPLEGKELTEAVHALTGYLVGTRTRLQRVIDPETARLKRTDTNGSAEDILRNLMSTTPDESDAQLEGEALRVCRLVDTALFKAYMFWRPTLARSLFRIPNFCDPDVVNEKLLEHSQFMQLVDFFYGKKLHSQALELLRRFGTADAPDEAAPALHGPQRTIAYLQSLPPSEIDLIMMHSEWALRADPAAAMEIFTADTENAETLPRDRVAKFLAGIDSDLEVKYLEHIIGELDDSTPEFHNRLVELYIKHLRDKPQDEAWDSEMERFVAFLKTSRQYSLGRAHGLIPRENAAFYEAQAVVFSNMGSHKQALEIYVYKMKDYAKAEEYCNRTHRAEDVRAPSPGHRRQTSTSTEEADDERPSIYHTLLSLYLTPPPPHTKALGPALDLLSKHGSRLPADSTISLIPDTLPVRELESYFRGRIRSANSVINESRVVAGLRATEYISSQALLLLGDGVPGGQGGRNRRVAVTEERLCGACHKRLGGSVVSVLPDNSVVHYGCLGRAGQKGEAARAGSWGRVRS</sequence>
<feature type="compositionally biased region" description="Acidic residues" evidence="9">
    <location>
        <begin position="119"/>
        <end position="132"/>
    </location>
</feature>
<feature type="transmembrane region" description="Helical" evidence="10">
    <location>
        <begin position="639"/>
        <end position="661"/>
    </location>
</feature>
<dbReference type="GO" id="GO:0034058">
    <property type="term" value="P:endosomal vesicle fusion"/>
    <property type="evidence" value="ECO:0007669"/>
    <property type="project" value="TreeGrafter"/>
</dbReference>
<evidence type="ECO:0000313" key="13">
    <source>
        <dbReference type="EMBL" id="KAH7366794.1"/>
    </source>
</evidence>
<dbReference type="PROSITE" id="PS50236">
    <property type="entry name" value="CHCR"/>
    <property type="match status" value="1"/>
</dbReference>
<feature type="transmembrane region" description="Helical" evidence="10">
    <location>
        <begin position="389"/>
        <end position="422"/>
    </location>
</feature>
<feature type="transmembrane region" description="Helical" evidence="10">
    <location>
        <begin position="571"/>
        <end position="594"/>
    </location>
</feature>
<evidence type="ECO:0000256" key="5">
    <source>
        <dbReference type="ARBA" id="ARBA00022989"/>
    </source>
</evidence>
<evidence type="ECO:0000256" key="4">
    <source>
        <dbReference type="ARBA" id="ARBA00022692"/>
    </source>
</evidence>
<protein>
    <submittedName>
        <fullName evidence="13">SPX domain-containing protein</fullName>
    </submittedName>
</protein>
<proteinExistence type="inferred from homology"/>
<keyword evidence="14" id="KW-1185">Reference proteome</keyword>
<feature type="compositionally biased region" description="Low complexity" evidence="9">
    <location>
        <begin position="855"/>
        <end position="874"/>
    </location>
</feature>
<dbReference type="PANTHER" id="PTHR12894:SF49">
    <property type="entry name" value="VAM6_VPS39-LIKE PROTEIN"/>
    <property type="match status" value="1"/>
</dbReference>
<evidence type="ECO:0000256" key="1">
    <source>
        <dbReference type="ARBA" id="ARBA00004141"/>
    </source>
</evidence>
<feature type="region of interest" description="Disordered" evidence="9">
    <location>
        <begin position="92"/>
        <end position="163"/>
    </location>
</feature>
<evidence type="ECO:0000259" key="12">
    <source>
        <dbReference type="PROSITE" id="PS51382"/>
    </source>
</evidence>
<dbReference type="CDD" id="cd01115">
    <property type="entry name" value="SLC13_permease"/>
    <property type="match status" value="1"/>
</dbReference>
<reference evidence="13" key="1">
    <citation type="journal article" date="2021" name="Nat. Commun.">
        <title>Genetic determinants of endophytism in the Arabidopsis root mycobiome.</title>
        <authorList>
            <person name="Mesny F."/>
            <person name="Miyauchi S."/>
            <person name="Thiergart T."/>
            <person name="Pickel B."/>
            <person name="Atanasova L."/>
            <person name="Karlsson M."/>
            <person name="Huettel B."/>
            <person name="Barry K.W."/>
            <person name="Haridas S."/>
            <person name="Chen C."/>
            <person name="Bauer D."/>
            <person name="Andreopoulos W."/>
            <person name="Pangilinan J."/>
            <person name="LaButti K."/>
            <person name="Riley R."/>
            <person name="Lipzen A."/>
            <person name="Clum A."/>
            <person name="Drula E."/>
            <person name="Henrissat B."/>
            <person name="Kohler A."/>
            <person name="Grigoriev I.V."/>
            <person name="Martin F.M."/>
            <person name="Hacquard S."/>
        </authorList>
    </citation>
    <scope>NUCLEOTIDE SEQUENCE</scope>
    <source>
        <strain evidence="13">MPI-CAGE-AT-0016</strain>
    </source>
</reference>
<dbReference type="Pfam" id="PF03600">
    <property type="entry name" value="CitMHS"/>
    <property type="match status" value="1"/>
</dbReference>
<dbReference type="EMBL" id="JAGPXD010000002">
    <property type="protein sequence ID" value="KAH7366794.1"/>
    <property type="molecule type" value="Genomic_DNA"/>
</dbReference>
<dbReference type="OrthoDB" id="10260443at2759"/>
<feature type="region of interest" description="Disordered" evidence="9">
    <location>
        <begin position="850"/>
        <end position="881"/>
    </location>
</feature>
<evidence type="ECO:0000256" key="9">
    <source>
        <dbReference type="SAM" id="MobiDB-lite"/>
    </source>
</evidence>
<feature type="compositionally biased region" description="Acidic residues" evidence="9">
    <location>
        <begin position="1267"/>
        <end position="1276"/>
    </location>
</feature>
<dbReference type="Pfam" id="PF10367">
    <property type="entry name" value="zf-Vps39_C"/>
    <property type="match status" value="1"/>
</dbReference>
<feature type="compositionally biased region" description="Polar residues" evidence="9">
    <location>
        <begin position="1314"/>
        <end position="1325"/>
    </location>
</feature>
<evidence type="ECO:0000256" key="7">
    <source>
        <dbReference type="ARBA" id="ARBA00038201"/>
    </source>
</evidence>
<dbReference type="GO" id="GO:0006914">
    <property type="term" value="P:autophagy"/>
    <property type="evidence" value="ECO:0007669"/>
    <property type="project" value="TreeGrafter"/>
</dbReference>
<feature type="transmembrane region" description="Helical" evidence="10">
    <location>
        <begin position="355"/>
        <end position="377"/>
    </location>
</feature>
<dbReference type="GO" id="GO:0006886">
    <property type="term" value="P:intracellular protein transport"/>
    <property type="evidence" value="ECO:0007669"/>
    <property type="project" value="UniProtKB-UniRule"/>
</dbReference>
<feature type="repeat" description="CHCR" evidence="8">
    <location>
        <begin position="1542"/>
        <end position="1706"/>
    </location>
</feature>
<comment type="subcellular location">
    <subcellularLocation>
        <location evidence="2">Endomembrane system</location>
        <topology evidence="2">Peripheral membrane protein</topology>
    </subcellularLocation>
    <subcellularLocation>
        <location evidence="1">Membrane</location>
        <topology evidence="1">Multi-pass membrane protein</topology>
    </subcellularLocation>
</comment>
<dbReference type="InterPro" id="IPR000547">
    <property type="entry name" value="Clathrin_H-chain/VPS_repeat"/>
</dbReference>
<feature type="transmembrane region" description="Helical" evidence="10">
    <location>
        <begin position="752"/>
        <end position="769"/>
    </location>
</feature>